<comment type="similarity">
    <text evidence="1">Belongs to the UDP-glycosyltransferase family.</text>
</comment>
<organism evidence="4 5">
    <name type="scientific">Cannabis sativa</name>
    <name type="common">Hemp</name>
    <name type="synonym">Marijuana</name>
    <dbReference type="NCBI Taxonomy" id="3483"/>
    <lineage>
        <taxon>Eukaryota</taxon>
        <taxon>Viridiplantae</taxon>
        <taxon>Streptophyta</taxon>
        <taxon>Embryophyta</taxon>
        <taxon>Tracheophyta</taxon>
        <taxon>Spermatophyta</taxon>
        <taxon>Magnoliopsida</taxon>
        <taxon>eudicotyledons</taxon>
        <taxon>Gunneridae</taxon>
        <taxon>Pentapetalae</taxon>
        <taxon>rosids</taxon>
        <taxon>fabids</taxon>
        <taxon>Rosales</taxon>
        <taxon>Cannabaceae</taxon>
        <taxon>Cannabis</taxon>
    </lineage>
</organism>
<dbReference type="EMBL" id="JAATIP010000299">
    <property type="protein sequence ID" value="KAF4353171.1"/>
    <property type="molecule type" value="Genomic_DNA"/>
</dbReference>
<evidence type="ECO:0000313" key="5">
    <source>
        <dbReference type="Proteomes" id="UP000525078"/>
    </source>
</evidence>
<dbReference type="InterPro" id="IPR002213">
    <property type="entry name" value="UDP_glucos_trans"/>
</dbReference>
<evidence type="ECO:0000256" key="1">
    <source>
        <dbReference type="ARBA" id="ARBA00009995"/>
    </source>
</evidence>
<evidence type="ECO:0000256" key="2">
    <source>
        <dbReference type="ARBA" id="ARBA00022676"/>
    </source>
</evidence>
<evidence type="ECO:0000313" key="4">
    <source>
        <dbReference type="EMBL" id="KAF4353171.1"/>
    </source>
</evidence>
<dbReference type="Pfam" id="PF00201">
    <property type="entry name" value="UDPGT"/>
    <property type="match status" value="1"/>
</dbReference>
<proteinExistence type="inferred from homology"/>
<dbReference type="InterPro" id="IPR050481">
    <property type="entry name" value="UDP-glycosyltransf_plant"/>
</dbReference>
<comment type="caution">
    <text evidence="4">The sequence shown here is derived from an EMBL/GenBank/DDBJ whole genome shotgun (WGS) entry which is preliminary data.</text>
</comment>
<dbReference type="Gene3D" id="3.40.50.2000">
    <property type="entry name" value="Glycogen Phosphorylase B"/>
    <property type="match status" value="2"/>
</dbReference>
<dbReference type="AlphaFoldDB" id="A0A7J6E4B6"/>
<dbReference type="Proteomes" id="UP000525078">
    <property type="component" value="Unassembled WGS sequence"/>
</dbReference>
<dbReference type="CDD" id="cd03784">
    <property type="entry name" value="GT1_Gtf-like"/>
    <property type="match status" value="1"/>
</dbReference>
<gene>
    <name evidence="4" type="ORF">F8388_014639</name>
</gene>
<dbReference type="FunFam" id="3.40.50.2000:FF:000037">
    <property type="entry name" value="Glycosyltransferase"/>
    <property type="match status" value="1"/>
</dbReference>
<dbReference type="PANTHER" id="PTHR48049">
    <property type="entry name" value="GLYCOSYLTRANSFERASE"/>
    <property type="match status" value="1"/>
</dbReference>
<dbReference type="PANTHER" id="PTHR48049:SF138">
    <property type="entry name" value="UDP-GLYCOSYLTRANSFERASE 91C1"/>
    <property type="match status" value="1"/>
</dbReference>
<evidence type="ECO:0000256" key="3">
    <source>
        <dbReference type="ARBA" id="ARBA00022679"/>
    </source>
</evidence>
<dbReference type="GO" id="GO:0035251">
    <property type="term" value="F:UDP-glucosyltransferase activity"/>
    <property type="evidence" value="ECO:0007669"/>
    <property type="project" value="InterPro"/>
</dbReference>
<dbReference type="SUPFAM" id="SSF53756">
    <property type="entry name" value="UDP-Glycosyltransferase/glycogen phosphorylase"/>
    <property type="match status" value="1"/>
</dbReference>
<sequence>MEEKEKVKENLQVVVFPWLAMGHLIPFFHLSKSLAQKGHKVWFVSTPRNLTKIPKIPPHLSSHLNLVTLTFPRKIPNLPLNAESAAEVPFAAQSLLKQAFDSLEPALADFLRSSKPDWIIYDYASHWIHSRAAELGISRAYFALFNAAWLSFLGPPLDLINGLDGRSSAEDYTVVPKWIPFESRLAYRYHEIATNIDREIDMSITNDSVRFGIALDESEVIAVKSRPEFEPEWFDLLGKLYRRPVIPVGFLPPVVEEDDDDVDWLGIKDFLDEQKEKSVAYVALGTEAILTREQLTELAFGLELSELPFLWVIRNSLDMLPGGFLDRVKGRGRVYVGWAPQVKILSHDSVGGFLTHCGWNSVVEGLGHGRVLVLFPMVNDQGINARVLSEKGVGVEIPRDEFDGSFSRDSVAESVRLAMVDDSGELMRIKANEMKGLFGVGDGNEFHLNQFIDFLKENKLRG</sequence>
<name>A0A7J6E4B6_CANSA</name>
<keyword evidence="3" id="KW-0808">Transferase</keyword>
<protein>
    <submittedName>
        <fullName evidence="4">Uncharacterized protein</fullName>
    </submittedName>
</protein>
<accession>A0A7J6E4B6</accession>
<keyword evidence="2" id="KW-0328">Glycosyltransferase</keyword>
<reference evidence="4 5" key="1">
    <citation type="journal article" date="2020" name="bioRxiv">
        <title>Sequence and annotation of 42 cannabis genomes reveals extensive copy number variation in cannabinoid synthesis and pathogen resistance genes.</title>
        <authorList>
            <person name="Mckernan K.J."/>
            <person name="Helbert Y."/>
            <person name="Kane L.T."/>
            <person name="Ebling H."/>
            <person name="Zhang L."/>
            <person name="Liu B."/>
            <person name="Eaton Z."/>
            <person name="Mclaughlin S."/>
            <person name="Kingan S."/>
            <person name="Baybayan P."/>
            <person name="Concepcion G."/>
            <person name="Jordan M."/>
            <person name="Riva A."/>
            <person name="Barbazuk W."/>
            <person name="Harkins T."/>
        </authorList>
    </citation>
    <scope>NUCLEOTIDE SEQUENCE [LARGE SCALE GENOMIC DNA]</scope>
    <source>
        <strain evidence="5">cv. Jamaican Lion 4</strain>
        <tissue evidence="4">Leaf</tissue>
    </source>
</reference>